<dbReference type="PROSITE" id="PS50280">
    <property type="entry name" value="SET"/>
    <property type="match status" value="1"/>
</dbReference>
<evidence type="ECO:0000259" key="16">
    <source>
        <dbReference type="PROSITE" id="PS50868"/>
    </source>
</evidence>
<accession>A0AAP0FXY6</accession>
<dbReference type="SUPFAM" id="SSF57903">
    <property type="entry name" value="FYVE/PHD zinc finger"/>
    <property type="match status" value="1"/>
</dbReference>
<dbReference type="SMART" id="SM00317">
    <property type="entry name" value="SET"/>
    <property type="match status" value="1"/>
</dbReference>
<dbReference type="InterPro" id="IPR050701">
    <property type="entry name" value="Histone_Mod_Regulator"/>
</dbReference>
<dbReference type="GO" id="GO:0006325">
    <property type="term" value="P:chromatin organization"/>
    <property type="evidence" value="ECO:0007669"/>
    <property type="project" value="UniProtKB-KW"/>
</dbReference>
<dbReference type="PANTHER" id="PTHR13793:SF132">
    <property type="entry name" value="HISTONE-LYSINE N-METHYLTRANSFERASE ATX5"/>
    <property type="match status" value="1"/>
</dbReference>
<dbReference type="GO" id="GO:0006357">
    <property type="term" value="P:regulation of transcription by RNA polymerase II"/>
    <property type="evidence" value="ECO:0007669"/>
    <property type="project" value="TreeGrafter"/>
</dbReference>
<feature type="domain" description="SET" evidence="14">
    <location>
        <begin position="496"/>
        <end position="613"/>
    </location>
</feature>
<keyword evidence="7" id="KW-0863">Zinc-finger</keyword>
<keyword evidence="19" id="KW-1185">Reference proteome</keyword>
<comment type="function">
    <text evidence="12">Histone methyltransferase.</text>
</comment>
<evidence type="ECO:0000259" key="15">
    <source>
        <dbReference type="PROSITE" id="PS50812"/>
    </source>
</evidence>
<evidence type="ECO:0000256" key="5">
    <source>
        <dbReference type="ARBA" id="ARBA00022723"/>
    </source>
</evidence>
<feature type="compositionally biased region" description="Basic residues" evidence="13">
    <location>
        <begin position="20"/>
        <end position="30"/>
    </location>
</feature>
<dbReference type="FunFam" id="2.170.270.10:FF:000058">
    <property type="entry name" value="Histone-lysine N-methyltransferase"/>
    <property type="match status" value="1"/>
</dbReference>
<dbReference type="InterPro" id="IPR041955">
    <property type="entry name" value="ATX3/4/5_ePHD"/>
</dbReference>
<dbReference type="Proteomes" id="UP001418222">
    <property type="component" value="Unassembled WGS sequence"/>
</dbReference>
<evidence type="ECO:0000256" key="9">
    <source>
        <dbReference type="ARBA" id="ARBA00022853"/>
    </source>
</evidence>
<comment type="subcellular location">
    <subcellularLocation>
        <location evidence="1">Nucleus</location>
    </subcellularLocation>
</comment>
<dbReference type="Gene3D" id="3.30.40.10">
    <property type="entry name" value="Zinc/RING finger domain, C3HC4 (zinc finger)"/>
    <property type="match status" value="2"/>
</dbReference>
<evidence type="ECO:0000313" key="18">
    <source>
        <dbReference type="EMBL" id="KAK8923469.1"/>
    </source>
</evidence>
<dbReference type="PROSITE" id="PS50812">
    <property type="entry name" value="PWWP"/>
    <property type="match status" value="1"/>
</dbReference>
<sequence>MEPSSSSGEVVSGSAACGRPPKRQRSRVLITRRGRAQVLPSRFFDSSAIKTWRREIPRQGDFDSDLEEESNVSEVKSKEQRENFHSIELLLGDVVWAKLGNRCPAWPAVIIKPMQRVLETIQNSCSNGAVCVMFFGYFGGIGERKYALVNQGMIFPFVDYLDRFQGQTDLNNNKPSELRLAIEEAFLAEQGFMSQSLEDGTSSCNEPKLKSSSDLSDSEKEKVQDRTRGYNNKLQVSLLQKIIVCCNGMDGTYLPEQHLCQVAVHQECYGVRGEQDFTSWICRACENPQLIRECCLCPVKGGALKPTDIDSLWVHVTCAWFQPTVSFANDIKMEPAVGILNIPPQSFMKICVICKQMHGSCAQCCRCATYYHAMCASRAGYRMELHCFEKNGALATEKLSFCSFHRAPNPDTVLIVHTPSGIFSSKRLIKNVDKRSYSRLIKKGVSHDSLQPSCIFNDSDAAKCMAYNKMQMKQDDKKSFSTFREHLHYLQLTEGSRVCFGRSGIHGWGLFARRKMQEGDMVLEYRGEQVRRSVADLREARYQQEGKDCYLFKISDELVIDATNRGNIARLINHSCMPNCYARIMSVGNGESRIVLIAKTTVFAGHELTYDYLFDPDVADGCKVPCLCKASNCKKFMY</sequence>
<keyword evidence="3" id="KW-0808">Transferase</keyword>
<evidence type="ECO:0000256" key="7">
    <source>
        <dbReference type="ARBA" id="ARBA00022771"/>
    </source>
</evidence>
<evidence type="ECO:0000256" key="3">
    <source>
        <dbReference type="ARBA" id="ARBA00022679"/>
    </source>
</evidence>
<dbReference type="InterPro" id="IPR034732">
    <property type="entry name" value="EPHD"/>
</dbReference>
<dbReference type="Pfam" id="PF13831">
    <property type="entry name" value="PHD_2"/>
    <property type="match status" value="1"/>
</dbReference>
<feature type="compositionally biased region" description="Low complexity" evidence="13">
    <location>
        <begin position="1"/>
        <end position="14"/>
    </location>
</feature>
<dbReference type="FunFam" id="3.30.40.10:FF:000464">
    <property type="entry name" value="Histone-lysine N-methyltransferase"/>
    <property type="match status" value="1"/>
</dbReference>
<dbReference type="SUPFAM" id="SSF82199">
    <property type="entry name" value="SET domain"/>
    <property type="match status" value="1"/>
</dbReference>
<dbReference type="EMBL" id="JBBWWQ010000017">
    <property type="protein sequence ID" value="KAK8923469.1"/>
    <property type="molecule type" value="Genomic_DNA"/>
</dbReference>
<organism evidence="18 19">
    <name type="scientific">Platanthera zijinensis</name>
    <dbReference type="NCBI Taxonomy" id="2320716"/>
    <lineage>
        <taxon>Eukaryota</taxon>
        <taxon>Viridiplantae</taxon>
        <taxon>Streptophyta</taxon>
        <taxon>Embryophyta</taxon>
        <taxon>Tracheophyta</taxon>
        <taxon>Spermatophyta</taxon>
        <taxon>Magnoliopsida</taxon>
        <taxon>Liliopsida</taxon>
        <taxon>Asparagales</taxon>
        <taxon>Orchidaceae</taxon>
        <taxon>Orchidoideae</taxon>
        <taxon>Orchideae</taxon>
        <taxon>Orchidinae</taxon>
        <taxon>Platanthera</taxon>
    </lineage>
</organism>
<keyword evidence="10" id="KW-0539">Nucleus</keyword>
<dbReference type="CDD" id="cd10518">
    <property type="entry name" value="SET_SETD1-like"/>
    <property type="match status" value="1"/>
</dbReference>
<dbReference type="PROSITE" id="PS50868">
    <property type="entry name" value="POST_SET"/>
    <property type="match status" value="1"/>
</dbReference>
<feature type="region of interest" description="Disordered" evidence="13">
    <location>
        <begin position="1"/>
        <end position="30"/>
    </location>
</feature>
<feature type="region of interest" description="Disordered" evidence="13">
    <location>
        <begin position="197"/>
        <end position="226"/>
    </location>
</feature>
<dbReference type="SMART" id="SM00249">
    <property type="entry name" value="PHD"/>
    <property type="match status" value="2"/>
</dbReference>
<dbReference type="InterPro" id="IPR001214">
    <property type="entry name" value="SET_dom"/>
</dbReference>
<comment type="catalytic activity">
    <reaction evidence="11">
        <text>L-lysyl-[histone] + S-adenosyl-L-methionine = N(6)-methyl-L-lysyl-[histone] + S-adenosyl-L-homocysteine + H(+)</text>
        <dbReference type="Rhea" id="RHEA:10024"/>
        <dbReference type="Rhea" id="RHEA-COMP:9845"/>
        <dbReference type="Rhea" id="RHEA-COMP:9846"/>
        <dbReference type="ChEBI" id="CHEBI:15378"/>
        <dbReference type="ChEBI" id="CHEBI:29969"/>
        <dbReference type="ChEBI" id="CHEBI:57856"/>
        <dbReference type="ChEBI" id="CHEBI:59789"/>
        <dbReference type="ChEBI" id="CHEBI:61929"/>
    </reaction>
</comment>
<proteinExistence type="predicted"/>
<dbReference type="Pfam" id="PF13832">
    <property type="entry name" value="zf-HC5HC2H_2"/>
    <property type="match status" value="1"/>
</dbReference>
<dbReference type="PANTHER" id="PTHR13793">
    <property type="entry name" value="PHD FINGER PROTEINS"/>
    <property type="match status" value="1"/>
</dbReference>
<dbReference type="InterPro" id="IPR001965">
    <property type="entry name" value="Znf_PHD"/>
</dbReference>
<dbReference type="GO" id="GO:0048188">
    <property type="term" value="C:Set1C/COMPASS complex"/>
    <property type="evidence" value="ECO:0007669"/>
    <property type="project" value="UniProtKB-ARBA"/>
</dbReference>
<evidence type="ECO:0000256" key="11">
    <source>
        <dbReference type="ARBA" id="ARBA00052314"/>
    </source>
</evidence>
<dbReference type="InterPro" id="IPR011011">
    <property type="entry name" value="Znf_FYVE_PHD"/>
</dbReference>
<dbReference type="Gene3D" id="2.30.30.140">
    <property type="match status" value="1"/>
</dbReference>
<evidence type="ECO:0000256" key="8">
    <source>
        <dbReference type="ARBA" id="ARBA00022833"/>
    </source>
</evidence>
<dbReference type="GO" id="GO:0032259">
    <property type="term" value="P:methylation"/>
    <property type="evidence" value="ECO:0007669"/>
    <property type="project" value="UniProtKB-KW"/>
</dbReference>
<evidence type="ECO:0000256" key="10">
    <source>
        <dbReference type="ARBA" id="ARBA00023242"/>
    </source>
</evidence>
<keyword evidence="9" id="KW-0156">Chromatin regulator</keyword>
<evidence type="ECO:0000313" key="19">
    <source>
        <dbReference type="Proteomes" id="UP001418222"/>
    </source>
</evidence>
<evidence type="ECO:0000256" key="2">
    <source>
        <dbReference type="ARBA" id="ARBA00022603"/>
    </source>
</evidence>
<comment type="caution">
    <text evidence="18">The sequence shown here is derived from an EMBL/GenBank/DDBJ whole genome shotgun (WGS) entry which is preliminary data.</text>
</comment>
<feature type="domain" description="Post-SET" evidence="16">
    <location>
        <begin position="622"/>
        <end position="638"/>
    </location>
</feature>
<dbReference type="InterPro" id="IPR003616">
    <property type="entry name" value="Post-SET_dom"/>
</dbReference>
<dbReference type="InterPro" id="IPR019787">
    <property type="entry name" value="Znf_PHD-finger"/>
</dbReference>
<keyword evidence="8" id="KW-0862">Zinc</keyword>
<protein>
    <submittedName>
        <fullName evidence="18">Histone-lysine N-methyltransferase ATX4</fullName>
    </submittedName>
</protein>
<keyword evidence="4" id="KW-0949">S-adenosyl-L-methionine</keyword>
<dbReference type="CDD" id="cd15663">
    <property type="entry name" value="ePHD_ATX3_4_5_like"/>
    <property type="match status" value="1"/>
</dbReference>
<dbReference type="InterPro" id="IPR046341">
    <property type="entry name" value="SET_dom_sf"/>
</dbReference>
<dbReference type="PROSITE" id="PS51805">
    <property type="entry name" value="EPHD"/>
    <property type="match status" value="1"/>
</dbReference>
<dbReference type="AlphaFoldDB" id="A0AAP0FXY6"/>
<dbReference type="Pfam" id="PF00856">
    <property type="entry name" value="SET"/>
    <property type="match status" value="1"/>
</dbReference>
<reference evidence="18 19" key="1">
    <citation type="journal article" date="2022" name="Nat. Plants">
        <title>Genomes of leafy and leafless Platanthera orchids illuminate the evolution of mycoheterotrophy.</title>
        <authorList>
            <person name="Li M.H."/>
            <person name="Liu K.W."/>
            <person name="Li Z."/>
            <person name="Lu H.C."/>
            <person name="Ye Q.L."/>
            <person name="Zhang D."/>
            <person name="Wang J.Y."/>
            <person name="Li Y.F."/>
            <person name="Zhong Z.M."/>
            <person name="Liu X."/>
            <person name="Yu X."/>
            <person name="Liu D.K."/>
            <person name="Tu X.D."/>
            <person name="Liu B."/>
            <person name="Hao Y."/>
            <person name="Liao X.Y."/>
            <person name="Jiang Y.T."/>
            <person name="Sun W.H."/>
            <person name="Chen J."/>
            <person name="Chen Y.Q."/>
            <person name="Ai Y."/>
            <person name="Zhai J.W."/>
            <person name="Wu S.S."/>
            <person name="Zhou Z."/>
            <person name="Hsiao Y.Y."/>
            <person name="Wu W.L."/>
            <person name="Chen Y.Y."/>
            <person name="Lin Y.F."/>
            <person name="Hsu J.L."/>
            <person name="Li C.Y."/>
            <person name="Wang Z.W."/>
            <person name="Zhao X."/>
            <person name="Zhong W.Y."/>
            <person name="Ma X.K."/>
            <person name="Ma L."/>
            <person name="Huang J."/>
            <person name="Chen G.Z."/>
            <person name="Huang M.Z."/>
            <person name="Huang L."/>
            <person name="Peng D.H."/>
            <person name="Luo Y.B."/>
            <person name="Zou S.Q."/>
            <person name="Chen S.P."/>
            <person name="Lan S."/>
            <person name="Tsai W.C."/>
            <person name="Van de Peer Y."/>
            <person name="Liu Z.J."/>
        </authorList>
    </citation>
    <scope>NUCLEOTIDE SEQUENCE [LARGE SCALE GENOMIC DNA]</scope>
    <source>
        <strain evidence="18">Lor287</strain>
    </source>
</reference>
<gene>
    <name evidence="18" type="primary">ATX4</name>
    <name evidence="18" type="ORF">KSP39_PZI019157</name>
</gene>
<dbReference type="InterPro" id="IPR013083">
    <property type="entry name" value="Znf_RING/FYVE/PHD"/>
</dbReference>
<feature type="domain" description="PHD-type" evidence="17">
    <location>
        <begin position="291"/>
        <end position="406"/>
    </location>
</feature>
<dbReference type="Gene3D" id="2.170.270.10">
    <property type="entry name" value="SET domain"/>
    <property type="match status" value="1"/>
</dbReference>
<dbReference type="CDD" id="cd20143">
    <property type="entry name" value="PWWP_AtATX3-like"/>
    <property type="match status" value="1"/>
</dbReference>
<feature type="domain" description="PWWP" evidence="15">
    <location>
        <begin position="91"/>
        <end position="160"/>
    </location>
</feature>
<evidence type="ECO:0000256" key="4">
    <source>
        <dbReference type="ARBA" id="ARBA00022691"/>
    </source>
</evidence>
<evidence type="ECO:0000256" key="13">
    <source>
        <dbReference type="SAM" id="MobiDB-lite"/>
    </source>
</evidence>
<evidence type="ECO:0000259" key="14">
    <source>
        <dbReference type="PROSITE" id="PS50280"/>
    </source>
</evidence>
<keyword evidence="2" id="KW-0489">Methyltransferase</keyword>
<dbReference type="Pfam" id="PF00855">
    <property type="entry name" value="PWWP"/>
    <property type="match status" value="1"/>
</dbReference>
<dbReference type="InterPro" id="IPR000313">
    <property type="entry name" value="PWWP_dom"/>
</dbReference>
<dbReference type="SUPFAM" id="SSF63748">
    <property type="entry name" value="Tudor/PWWP/MBT"/>
    <property type="match status" value="1"/>
</dbReference>
<dbReference type="GO" id="GO:0008168">
    <property type="term" value="F:methyltransferase activity"/>
    <property type="evidence" value="ECO:0007669"/>
    <property type="project" value="UniProtKB-KW"/>
</dbReference>
<evidence type="ECO:0000256" key="1">
    <source>
        <dbReference type="ARBA" id="ARBA00004123"/>
    </source>
</evidence>
<name>A0AAP0FXY6_9ASPA</name>
<feature type="compositionally biased region" description="Basic and acidic residues" evidence="13">
    <location>
        <begin position="207"/>
        <end position="226"/>
    </location>
</feature>
<dbReference type="GO" id="GO:0008270">
    <property type="term" value="F:zinc ion binding"/>
    <property type="evidence" value="ECO:0007669"/>
    <property type="project" value="UniProtKB-KW"/>
</dbReference>
<keyword evidence="6" id="KW-0677">Repeat</keyword>
<evidence type="ECO:0000256" key="6">
    <source>
        <dbReference type="ARBA" id="ARBA00022737"/>
    </source>
</evidence>
<evidence type="ECO:0000256" key="12">
    <source>
        <dbReference type="ARBA" id="ARBA00054897"/>
    </source>
</evidence>
<keyword evidence="5" id="KW-0479">Metal-binding</keyword>
<evidence type="ECO:0000259" key="17">
    <source>
        <dbReference type="PROSITE" id="PS51805"/>
    </source>
</evidence>